<keyword evidence="1" id="KW-1185">Reference proteome</keyword>
<evidence type="ECO:0000313" key="2">
    <source>
        <dbReference type="WBParaSite" id="Minc3s01301g22601"/>
    </source>
</evidence>
<dbReference type="Proteomes" id="UP000887563">
    <property type="component" value="Unplaced"/>
</dbReference>
<evidence type="ECO:0000313" key="1">
    <source>
        <dbReference type="Proteomes" id="UP000887563"/>
    </source>
</evidence>
<reference evidence="2" key="1">
    <citation type="submission" date="2022-11" db="UniProtKB">
        <authorList>
            <consortium name="WormBaseParasite"/>
        </authorList>
    </citation>
    <scope>IDENTIFICATION</scope>
</reference>
<dbReference type="WBParaSite" id="Minc3s01301g22601">
    <property type="protein sequence ID" value="Minc3s01301g22601"/>
    <property type="gene ID" value="Minc3s01301g22601"/>
</dbReference>
<dbReference type="AlphaFoldDB" id="A0A914MD35"/>
<proteinExistence type="predicted"/>
<name>A0A914MD35_MELIC</name>
<organism evidence="1 2">
    <name type="scientific">Meloidogyne incognita</name>
    <name type="common">Southern root-knot nematode worm</name>
    <name type="synonym">Oxyuris incognita</name>
    <dbReference type="NCBI Taxonomy" id="6306"/>
    <lineage>
        <taxon>Eukaryota</taxon>
        <taxon>Metazoa</taxon>
        <taxon>Ecdysozoa</taxon>
        <taxon>Nematoda</taxon>
        <taxon>Chromadorea</taxon>
        <taxon>Rhabditida</taxon>
        <taxon>Tylenchina</taxon>
        <taxon>Tylenchomorpha</taxon>
        <taxon>Tylenchoidea</taxon>
        <taxon>Meloidogynidae</taxon>
        <taxon>Meloidogyninae</taxon>
        <taxon>Meloidogyne</taxon>
        <taxon>Meloidogyne incognita group</taxon>
    </lineage>
</organism>
<accession>A0A914MD35</accession>
<protein>
    <submittedName>
        <fullName evidence="2">Uncharacterized protein</fullName>
    </submittedName>
</protein>
<sequence length="113" mass="13199">MKLYYVLIKCVKLAFNVYDKIEIGKFTFHSTMECDTISTIGIANTESSAPPTTETTRLIHVFNRRYHLLLLMKQLMTNLLAWAFRCLMVRLLWLLSNYHNAMTLPHNSQLCDL</sequence>